<dbReference type="AlphaFoldDB" id="A0A4Z2J5I1"/>
<gene>
    <name evidence="1" type="ORF">EYF80_004617</name>
</gene>
<dbReference type="Proteomes" id="UP000314294">
    <property type="component" value="Unassembled WGS sequence"/>
</dbReference>
<proteinExistence type="predicted"/>
<dbReference type="EMBL" id="SRLO01000022">
    <property type="protein sequence ID" value="TNN85267.1"/>
    <property type="molecule type" value="Genomic_DNA"/>
</dbReference>
<evidence type="ECO:0000313" key="2">
    <source>
        <dbReference type="Proteomes" id="UP000314294"/>
    </source>
</evidence>
<keyword evidence="2" id="KW-1185">Reference proteome</keyword>
<name>A0A4Z2J5I1_9TELE</name>
<organism evidence="1 2">
    <name type="scientific">Liparis tanakae</name>
    <name type="common">Tanaka's snailfish</name>
    <dbReference type="NCBI Taxonomy" id="230148"/>
    <lineage>
        <taxon>Eukaryota</taxon>
        <taxon>Metazoa</taxon>
        <taxon>Chordata</taxon>
        <taxon>Craniata</taxon>
        <taxon>Vertebrata</taxon>
        <taxon>Euteleostomi</taxon>
        <taxon>Actinopterygii</taxon>
        <taxon>Neopterygii</taxon>
        <taxon>Teleostei</taxon>
        <taxon>Neoteleostei</taxon>
        <taxon>Acanthomorphata</taxon>
        <taxon>Eupercaria</taxon>
        <taxon>Perciformes</taxon>
        <taxon>Cottioidei</taxon>
        <taxon>Cottales</taxon>
        <taxon>Liparidae</taxon>
        <taxon>Liparis</taxon>
    </lineage>
</organism>
<reference evidence="1 2" key="1">
    <citation type="submission" date="2019-03" db="EMBL/GenBank/DDBJ databases">
        <title>First draft genome of Liparis tanakae, snailfish: a comprehensive survey of snailfish specific genes.</title>
        <authorList>
            <person name="Kim W."/>
            <person name="Song I."/>
            <person name="Jeong J.-H."/>
            <person name="Kim D."/>
            <person name="Kim S."/>
            <person name="Ryu S."/>
            <person name="Song J.Y."/>
            <person name="Lee S.K."/>
        </authorList>
    </citation>
    <scope>NUCLEOTIDE SEQUENCE [LARGE SCALE GENOMIC DNA]</scope>
    <source>
        <tissue evidence="1">Muscle</tissue>
    </source>
</reference>
<protein>
    <submittedName>
        <fullName evidence="1">Uncharacterized protein</fullName>
    </submittedName>
</protein>
<accession>A0A4Z2J5I1</accession>
<comment type="caution">
    <text evidence="1">The sequence shown here is derived from an EMBL/GenBank/DDBJ whole genome shotgun (WGS) entry which is preliminary data.</text>
</comment>
<sequence>MVGSTRRLSRSLYPRPAAHDTLYTWLMRVSGSFVHPPAHVASSGCHGNRVYTYCCSRRELKMGKEALQESKPHRQAAICHLGSGPPLLIGAKMVPSIQKE</sequence>
<evidence type="ECO:0000313" key="1">
    <source>
        <dbReference type="EMBL" id="TNN85267.1"/>
    </source>
</evidence>